<keyword evidence="7" id="KW-0811">Translocation</keyword>
<feature type="compositionally biased region" description="Gly residues" evidence="10">
    <location>
        <begin position="155"/>
        <end position="164"/>
    </location>
</feature>
<dbReference type="GO" id="GO:0015031">
    <property type="term" value="P:protein transport"/>
    <property type="evidence" value="ECO:0007669"/>
    <property type="project" value="UniProtKB-KW"/>
</dbReference>
<dbReference type="Pfam" id="PF08911">
    <property type="entry name" value="NUP50"/>
    <property type="match status" value="1"/>
</dbReference>
<evidence type="ECO:0000256" key="10">
    <source>
        <dbReference type="SAM" id="MobiDB-lite"/>
    </source>
</evidence>
<dbReference type="SMART" id="SM00160">
    <property type="entry name" value="RanBD"/>
    <property type="match status" value="1"/>
</dbReference>
<feature type="domain" description="RanBD1" evidence="11">
    <location>
        <begin position="230"/>
        <end position="359"/>
    </location>
</feature>
<dbReference type="VEuPathDB" id="CryptoDB:Vbra_8460"/>
<keyword evidence="5" id="KW-0653">Protein transport</keyword>
<feature type="region of interest" description="Disordered" evidence="10">
    <location>
        <begin position="204"/>
        <end position="245"/>
    </location>
</feature>
<accession>A0A0G4EZ33</accession>
<keyword evidence="4" id="KW-0509">mRNA transport</keyword>
<dbReference type="InParanoid" id="A0A0G4EZ33"/>
<dbReference type="InterPro" id="IPR011993">
    <property type="entry name" value="PH-like_dom_sf"/>
</dbReference>
<feature type="compositionally biased region" description="Acidic residues" evidence="10">
    <location>
        <begin position="223"/>
        <end position="245"/>
    </location>
</feature>
<feature type="compositionally biased region" description="Basic and acidic residues" evidence="10">
    <location>
        <begin position="1"/>
        <end position="20"/>
    </location>
</feature>
<gene>
    <name evidence="12" type="ORF">Vbra_8460</name>
</gene>
<dbReference type="Pfam" id="PF00638">
    <property type="entry name" value="Ran_BP1"/>
    <property type="match status" value="1"/>
</dbReference>
<feature type="region of interest" description="Disordered" evidence="10">
    <location>
        <begin position="434"/>
        <end position="462"/>
    </location>
</feature>
<dbReference type="GO" id="GO:0051028">
    <property type="term" value="P:mRNA transport"/>
    <property type="evidence" value="ECO:0007669"/>
    <property type="project" value="UniProtKB-KW"/>
</dbReference>
<dbReference type="EMBL" id="CDMY01000347">
    <property type="protein sequence ID" value="CEM03783.1"/>
    <property type="molecule type" value="Genomic_DNA"/>
</dbReference>
<evidence type="ECO:0000313" key="13">
    <source>
        <dbReference type="Proteomes" id="UP000041254"/>
    </source>
</evidence>
<evidence type="ECO:0000256" key="2">
    <source>
        <dbReference type="ARBA" id="ARBA00022448"/>
    </source>
</evidence>
<keyword evidence="6" id="KW-0007">Acetylation</keyword>
<name>A0A0G4EZ33_VITBC</name>
<dbReference type="STRING" id="1169540.A0A0G4EZ33"/>
<comment type="subcellular location">
    <subcellularLocation>
        <location evidence="1">Nucleus</location>
        <location evidence="1">Nuclear pore complex</location>
    </subcellularLocation>
</comment>
<feature type="region of interest" description="Disordered" evidence="10">
    <location>
        <begin position="267"/>
        <end position="320"/>
    </location>
</feature>
<feature type="compositionally biased region" description="Basic and acidic residues" evidence="10">
    <location>
        <begin position="72"/>
        <end position="86"/>
    </location>
</feature>
<feature type="compositionally biased region" description="Basic and acidic residues" evidence="10">
    <location>
        <begin position="29"/>
        <end position="38"/>
    </location>
</feature>
<dbReference type="GO" id="GO:0005643">
    <property type="term" value="C:nuclear pore"/>
    <property type="evidence" value="ECO:0007669"/>
    <property type="project" value="UniProtKB-SubCell"/>
</dbReference>
<sequence>MSKRTAEHQLVKDDVARGDDEREEEEHEDPYAKREKAAPDVLARRKIVKVRRNDNRNVPQSAAPAAPEGTGEGDKEEPHQGDKDSTADGGAAAAAATTSAVREPGEDKDTTDKEADKEEGRDKGEEGDKQNPFAGVSIFGNAASGGFGAVASSGGSFGLFGGGTNKPSLFSGSAPGGLFGPPATAPATGDLFSSGGLFGAQPTGTSLFAPVMPGGVGQSGGGGDEEGAEEPQEPEEPIPEVLSGEENEVTLFKSDCRLYKLVPKTAAKDKDKDKDKGKEGGDTKAKEQQQQPEGEKEAPPDKIDKEDTNGEKEKEPSLKWEERGMGFVHLNKHKETGKGRLIVRMKGVYRILLNAPLLPHTPAMLMGRNSVAFTSIDDEQTQTHTEEEKGEGGAGGGAAAGGAPKLAQYRVNVHSTENQSKLIKLIAEVGGAAAADGEGAGADGKEKEKEKLERGEGAKESA</sequence>
<dbReference type="InterPro" id="IPR015007">
    <property type="entry name" value="NUP2/50/61"/>
</dbReference>
<evidence type="ECO:0000256" key="8">
    <source>
        <dbReference type="ARBA" id="ARBA00023132"/>
    </source>
</evidence>
<evidence type="ECO:0000256" key="7">
    <source>
        <dbReference type="ARBA" id="ARBA00023010"/>
    </source>
</evidence>
<keyword evidence="13" id="KW-1185">Reference proteome</keyword>
<dbReference type="Gene3D" id="2.30.29.30">
    <property type="entry name" value="Pleckstrin-homology domain (PH domain)/Phosphotyrosine-binding domain (PTB)"/>
    <property type="match status" value="1"/>
</dbReference>
<dbReference type="OMA" id="ILNAAMW"/>
<dbReference type="SUPFAM" id="SSF50729">
    <property type="entry name" value="PH domain-like"/>
    <property type="match status" value="1"/>
</dbReference>
<feature type="compositionally biased region" description="Low complexity" evidence="10">
    <location>
        <begin position="87"/>
        <end position="100"/>
    </location>
</feature>
<evidence type="ECO:0000256" key="9">
    <source>
        <dbReference type="ARBA" id="ARBA00023242"/>
    </source>
</evidence>
<keyword evidence="3" id="KW-0677">Repeat</keyword>
<keyword evidence="8" id="KW-0906">Nuclear pore complex</keyword>
<proteinExistence type="predicted"/>
<evidence type="ECO:0000313" key="12">
    <source>
        <dbReference type="EMBL" id="CEM03783.1"/>
    </source>
</evidence>
<evidence type="ECO:0000256" key="3">
    <source>
        <dbReference type="ARBA" id="ARBA00022737"/>
    </source>
</evidence>
<dbReference type="InterPro" id="IPR045255">
    <property type="entry name" value="RanBP1-like"/>
</dbReference>
<dbReference type="PROSITE" id="PS50196">
    <property type="entry name" value="RANBD1"/>
    <property type="match status" value="1"/>
</dbReference>
<evidence type="ECO:0000256" key="6">
    <source>
        <dbReference type="ARBA" id="ARBA00022990"/>
    </source>
</evidence>
<protein>
    <recommendedName>
        <fullName evidence="11">RanBD1 domain-containing protein</fullName>
    </recommendedName>
</protein>
<reference evidence="12 13" key="1">
    <citation type="submission" date="2014-11" db="EMBL/GenBank/DDBJ databases">
        <authorList>
            <person name="Zhu J."/>
            <person name="Qi W."/>
            <person name="Song R."/>
        </authorList>
    </citation>
    <scope>NUCLEOTIDE SEQUENCE [LARGE SCALE GENOMIC DNA]</scope>
</reference>
<dbReference type="Proteomes" id="UP000041254">
    <property type="component" value="Unassembled WGS sequence"/>
</dbReference>
<dbReference type="InterPro" id="IPR000156">
    <property type="entry name" value="Ran_bind_dom"/>
</dbReference>
<dbReference type="PANTHER" id="PTHR23138">
    <property type="entry name" value="RAN BINDING PROTEIN"/>
    <property type="match status" value="1"/>
</dbReference>
<dbReference type="OrthoDB" id="185618at2759"/>
<evidence type="ECO:0000256" key="4">
    <source>
        <dbReference type="ARBA" id="ARBA00022816"/>
    </source>
</evidence>
<dbReference type="AlphaFoldDB" id="A0A0G4EZ33"/>
<keyword evidence="9" id="KW-0539">Nucleus</keyword>
<feature type="region of interest" description="Disordered" evidence="10">
    <location>
        <begin position="380"/>
        <end position="402"/>
    </location>
</feature>
<feature type="region of interest" description="Disordered" evidence="10">
    <location>
        <begin position="1"/>
        <end position="166"/>
    </location>
</feature>
<feature type="compositionally biased region" description="Basic and acidic residues" evidence="10">
    <location>
        <begin position="103"/>
        <end position="129"/>
    </location>
</feature>
<organism evidence="12 13">
    <name type="scientific">Vitrella brassicaformis (strain CCMP3155)</name>
    <dbReference type="NCBI Taxonomy" id="1169540"/>
    <lineage>
        <taxon>Eukaryota</taxon>
        <taxon>Sar</taxon>
        <taxon>Alveolata</taxon>
        <taxon>Colpodellida</taxon>
        <taxon>Vitrellaceae</taxon>
        <taxon>Vitrella</taxon>
    </lineage>
</organism>
<evidence type="ECO:0000259" key="11">
    <source>
        <dbReference type="PROSITE" id="PS50196"/>
    </source>
</evidence>
<feature type="compositionally biased region" description="Basic and acidic residues" evidence="10">
    <location>
        <begin position="443"/>
        <end position="462"/>
    </location>
</feature>
<keyword evidence="2" id="KW-0813">Transport</keyword>
<evidence type="ECO:0000256" key="1">
    <source>
        <dbReference type="ARBA" id="ARBA00004567"/>
    </source>
</evidence>
<evidence type="ECO:0000256" key="5">
    <source>
        <dbReference type="ARBA" id="ARBA00022927"/>
    </source>
</evidence>